<name>A0A2D4N1Q4_9SAUR</name>
<protein>
    <submittedName>
        <fullName evidence="2">Uncharacterized protein</fullName>
    </submittedName>
</protein>
<dbReference type="AlphaFoldDB" id="A0A2D4N1Q4"/>
<accession>A0A2D4N1Q4</accession>
<organism evidence="2">
    <name type="scientific">Micrurus spixii</name>
    <name type="common">Amazon coral snake</name>
    <dbReference type="NCBI Taxonomy" id="129469"/>
    <lineage>
        <taxon>Eukaryota</taxon>
        <taxon>Metazoa</taxon>
        <taxon>Chordata</taxon>
        <taxon>Craniata</taxon>
        <taxon>Vertebrata</taxon>
        <taxon>Euteleostomi</taxon>
        <taxon>Lepidosauria</taxon>
        <taxon>Squamata</taxon>
        <taxon>Bifurcata</taxon>
        <taxon>Unidentata</taxon>
        <taxon>Episquamata</taxon>
        <taxon>Toxicofera</taxon>
        <taxon>Serpentes</taxon>
        <taxon>Colubroidea</taxon>
        <taxon>Elapidae</taxon>
        <taxon>Elapinae</taxon>
        <taxon>Micrurus</taxon>
    </lineage>
</organism>
<evidence type="ECO:0000256" key="1">
    <source>
        <dbReference type="SAM" id="MobiDB-lite"/>
    </source>
</evidence>
<feature type="region of interest" description="Disordered" evidence="1">
    <location>
        <begin position="40"/>
        <end position="65"/>
    </location>
</feature>
<feature type="compositionally biased region" description="Basic and acidic residues" evidence="1">
    <location>
        <begin position="40"/>
        <end position="56"/>
    </location>
</feature>
<proteinExistence type="predicted"/>
<dbReference type="EMBL" id="IACM01135498">
    <property type="protein sequence ID" value="LAB39248.1"/>
    <property type="molecule type" value="Transcribed_RNA"/>
</dbReference>
<sequence length="108" mass="12458">MAMIYAYCQVEKANEFVCFLRQENKRRSKRVTTTTIGVLRKAELAHHPSKKAEPAHHPHHNQRKEPVHHQVLEELNQTLKGTFLTAGHCSSTIILGGNMMDWTFPRKN</sequence>
<reference evidence="2" key="2">
    <citation type="submission" date="2017-11" db="EMBL/GenBank/DDBJ databases">
        <title>Coralsnake Venomics: Analyses of Venom Gland Transcriptomes and Proteomes of Six Brazilian Taxa.</title>
        <authorList>
            <person name="Aird S.D."/>
            <person name="Jorge da Silva N."/>
            <person name="Qiu L."/>
            <person name="Villar-Briones A."/>
            <person name="Aparecida-Saddi V."/>
            <person name="Campos-Telles M.P."/>
            <person name="Grau M."/>
            <person name="Mikheyev A.S."/>
        </authorList>
    </citation>
    <scope>NUCLEOTIDE SEQUENCE</scope>
    <source>
        <tissue evidence="2">Venom_gland</tissue>
    </source>
</reference>
<reference evidence="2" key="1">
    <citation type="submission" date="2017-07" db="EMBL/GenBank/DDBJ databases">
        <authorList>
            <person name="Mikheyev A."/>
            <person name="Grau M."/>
        </authorList>
    </citation>
    <scope>NUCLEOTIDE SEQUENCE</scope>
    <source>
        <tissue evidence="2">Venom_gland</tissue>
    </source>
</reference>
<evidence type="ECO:0000313" key="2">
    <source>
        <dbReference type="EMBL" id="LAB39248.1"/>
    </source>
</evidence>